<keyword evidence="4" id="KW-0175">Coiled coil</keyword>
<dbReference type="Gene3D" id="2.40.420.20">
    <property type="match status" value="1"/>
</dbReference>
<comment type="similarity">
    <text evidence="2">Belongs to the membrane fusion protein (MFP) (TC 8.A.1) family.</text>
</comment>
<dbReference type="SUPFAM" id="SSF111369">
    <property type="entry name" value="HlyD-like secretion proteins"/>
    <property type="match status" value="1"/>
</dbReference>
<dbReference type="PANTHER" id="PTHR30469">
    <property type="entry name" value="MULTIDRUG RESISTANCE PROTEIN MDTA"/>
    <property type="match status" value="1"/>
</dbReference>
<evidence type="ECO:0000313" key="10">
    <source>
        <dbReference type="Proteomes" id="UP000530268"/>
    </source>
</evidence>
<evidence type="ECO:0000256" key="2">
    <source>
        <dbReference type="ARBA" id="ARBA00009477"/>
    </source>
</evidence>
<dbReference type="InterPro" id="IPR058627">
    <property type="entry name" value="MdtA-like_C"/>
</dbReference>
<evidence type="ECO:0000256" key="5">
    <source>
        <dbReference type="SAM" id="MobiDB-lite"/>
    </source>
</evidence>
<gene>
    <name evidence="9" type="ORF">GGR95_001044</name>
</gene>
<keyword evidence="10" id="KW-1185">Reference proteome</keyword>
<evidence type="ECO:0000259" key="6">
    <source>
        <dbReference type="Pfam" id="PF25917"/>
    </source>
</evidence>
<dbReference type="FunFam" id="2.40.30.170:FF:000010">
    <property type="entry name" value="Efflux RND transporter periplasmic adaptor subunit"/>
    <property type="match status" value="1"/>
</dbReference>
<dbReference type="EMBL" id="JACIEI010000002">
    <property type="protein sequence ID" value="MBB3993416.1"/>
    <property type="molecule type" value="Genomic_DNA"/>
</dbReference>
<evidence type="ECO:0000313" key="9">
    <source>
        <dbReference type="EMBL" id="MBB3993416.1"/>
    </source>
</evidence>
<dbReference type="GO" id="GO:1990281">
    <property type="term" value="C:efflux pump complex"/>
    <property type="evidence" value="ECO:0007669"/>
    <property type="project" value="TreeGrafter"/>
</dbReference>
<comment type="subcellular location">
    <subcellularLocation>
        <location evidence="1">Cell envelope</location>
    </subcellularLocation>
</comment>
<dbReference type="Gene3D" id="2.40.50.100">
    <property type="match status" value="1"/>
</dbReference>
<protein>
    <submittedName>
        <fullName evidence="9">RND family efflux transporter MFP subunit</fullName>
    </submittedName>
</protein>
<dbReference type="Pfam" id="PF25954">
    <property type="entry name" value="Beta-barrel_RND_2"/>
    <property type="match status" value="1"/>
</dbReference>
<reference evidence="9 10" key="1">
    <citation type="submission" date="2020-08" db="EMBL/GenBank/DDBJ databases">
        <title>Genomic Encyclopedia of Type Strains, Phase IV (KMG-IV): sequencing the most valuable type-strain genomes for metagenomic binning, comparative biology and taxonomic classification.</title>
        <authorList>
            <person name="Goeker M."/>
        </authorList>
    </citation>
    <scope>NUCLEOTIDE SEQUENCE [LARGE SCALE GENOMIC DNA]</scope>
    <source>
        <strain evidence="9 10">DSM 102234</strain>
    </source>
</reference>
<feature type="region of interest" description="Disordered" evidence="5">
    <location>
        <begin position="39"/>
        <end position="61"/>
    </location>
</feature>
<dbReference type="Pfam" id="PF25967">
    <property type="entry name" value="RND-MFP_C"/>
    <property type="match status" value="1"/>
</dbReference>
<comment type="caution">
    <text evidence="9">The sequence shown here is derived from an EMBL/GenBank/DDBJ whole genome shotgun (WGS) entry which is preliminary data.</text>
</comment>
<feature type="compositionally biased region" description="Low complexity" evidence="5">
    <location>
        <begin position="44"/>
        <end position="53"/>
    </location>
</feature>
<dbReference type="PANTHER" id="PTHR30469:SF11">
    <property type="entry name" value="BLL4320 PROTEIN"/>
    <property type="match status" value="1"/>
</dbReference>
<dbReference type="Proteomes" id="UP000530268">
    <property type="component" value="Unassembled WGS sequence"/>
</dbReference>
<evidence type="ECO:0000259" key="8">
    <source>
        <dbReference type="Pfam" id="PF25967"/>
    </source>
</evidence>
<keyword evidence="3" id="KW-0813">Transport</keyword>
<dbReference type="Gene3D" id="2.40.30.170">
    <property type="match status" value="1"/>
</dbReference>
<dbReference type="InterPro" id="IPR006143">
    <property type="entry name" value="RND_pump_MFP"/>
</dbReference>
<dbReference type="NCBIfam" id="TIGR01730">
    <property type="entry name" value="RND_mfp"/>
    <property type="match status" value="1"/>
</dbReference>
<dbReference type="GO" id="GO:0015562">
    <property type="term" value="F:efflux transmembrane transporter activity"/>
    <property type="evidence" value="ECO:0007669"/>
    <property type="project" value="TreeGrafter"/>
</dbReference>
<name>A0A7W6E4R5_9RHOB</name>
<sequence>MRMLGTLLAVVVILAGSYYVSFGMPAPVADLLGVEQSSASNPDAGASGAQRGARGAGGGGRGATVVVTSPVEMAPYEDVMRAVGSAAALRSVNVVTEVSGAVIETNLSANREVVAGEVLVKLDARTEALNLEIAQAELEQAQSTFQRYERLGSSGNSTITDVAKSEANVAQRLAEAKVGLAEIALEERTIRAPISGRLGLSDLMVGDILAANSVIGTIDDSEVLLVEFELPERSIGMLTPEQRVLASTPTLRGRTFEGEIVEFDSRIDSVTRSVTVKMRVDNSDGLLWPGMTFSVRINHQSAPMSVLPSTAITWSRSGSSVWVDNEGKAEQVPVTIVFRRDDQVWIDADIAVGAMVVTEGALKLRAGASITSASRSRTPKEPS</sequence>
<accession>A0A7W6E4R5</accession>
<feature type="domain" description="Multidrug resistance protein MdtA-like C-terminal permuted SH3" evidence="8">
    <location>
        <begin position="306"/>
        <end position="361"/>
    </location>
</feature>
<dbReference type="Gene3D" id="1.10.287.470">
    <property type="entry name" value="Helix hairpin bin"/>
    <property type="match status" value="1"/>
</dbReference>
<feature type="domain" description="CusB-like beta-barrel" evidence="7">
    <location>
        <begin position="226"/>
        <end position="300"/>
    </location>
</feature>
<evidence type="ECO:0000256" key="1">
    <source>
        <dbReference type="ARBA" id="ARBA00004196"/>
    </source>
</evidence>
<evidence type="ECO:0000259" key="7">
    <source>
        <dbReference type="Pfam" id="PF25954"/>
    </source>
</evidence>
<feature type="coiled-coil region" evidence="4">
    <location>
        <begin position="119"/>
        <end position="151"/>
    </location>
</feature>
<proteinExistence type="inferred from homology"/>
<dbReference type="InterPro" id="IPR058625">
    <property type="entry name" value="MdtA-like_BSH"/>
</dbReference>
<dbReference type="InterPro" id="IPR058792">
    <property type="entry name" value="Beta-barrel_RND_2"/>
</dbReference>
<organism evidence="9 10">
    <name type="scientific">Sulfitobacter undariae</name>
    <dbReference type="NCBI Taxonomy" id="1563671"/>
    <lineage>
        <taxon>Bacteria</taxon>
        <taxon>Pseudomonadati</taxon>
        <taxon>Pseudomonadota</taxon>
        <taxon>Alphaproteobacteria</taxon>
        <taxon>Rhodobacterales</taxon>
        <taxon>Roseobacteraceae</taxon>
        <taxon>Sulfitobacter</taxon>
    </lineage>
</organism>
<feature type="domain" description="Multidrug resistance protein MdtA-like barrel-sandwich hybrid" evidence="6">
    <location>
        <begin position="90"/>
        <end position="212"/>
    </location>
</feature>
<evidence type="ECO:0000256" key="3">
    <source>
        <dbReference type="ARBA" id="ARBA00022448"/>
    </source>
</evidence>
<dbReference type="AlphaFoldDB" id="A0A7W6E4R5"/>
<dbReference type="RefSeq" id="WP_184563462.1">
    <property type="nucleotide sequence ID" value="NZ_JACIEI010000002.1"/>
</dbReference>
<dbReference type="Pfam" id="PF25917">
    <property type="entry name" value="BSH_RND"/>
    <property type="match status" value="1"/>
</dbReference>
<evidence type="ECO:0000256" key="4">
    <source>
        <dbReference type="SAM" id="Coils"/>
    </source>
</evidence>